<reference evidence="1" key="1">
    <citation type="submission" date="2018-05" db="EMBL/GenBank/DDBJ databases">
        <authorList>
            <person name="Lanie J.A."/>
            <person name="Ng W.-L."/>
            <person name="Kazmierczak K.M."/>
            <person name="Andrzejewski T.M."/>
            <person name="Davidsen T.M."/>
            <person name="Wayne K.J."/>
            <person name="Tettelin H."/>
            <person name="Glass J.I."/>
            <person name="Rusch D."/>
            <person name="Podicherti R."/>
            <person name="Tsui H.-C.T."/>
            <person name="Winkler M.E."/>
        </authorList>
    </citation>
    <scope>NUCLEOTIDE SEQUENCE</scope>
</reference>
<accession>A0A382TXB3</accession>
<dbReference type="EMBL" id="UINC01139877">
    <property type="protein sequence ID" value="SVD26696.1"/>
    <property type="molecule type" value="Genomic_DNA"/>
</dbReference>
<evidence type="ECO:0008006" key="2">
    <source>
        <dbReference type="Google" id="ProtNLM"/>
    </source>
</evidence>
<proteinExistence type="predicted"/>
<gene>
    <name evidence="1" type="ORF">METZ01_LOCUS379550</name>
</gene>
<sequence>MSNIAVIGFGSLLWDLDDLAPKVSGEWKMYEGPILPLEFSLVSRKRHYALALVIDYLDGTPCPTCVIDSVRSDVVTAVVDLADRERMEPANIGFVDRVTGKSHACREETRNTLWNWIKNSDYDGAVWTDGERNFETLTGNSFNLQAAQDHLWSLQGMSLEEARRYIRNAPDRVETPLRRALVDSSW</sequence>
<organism evidence="1">
    <name type="scientific">marine metagenome</name>
    <dbReference type="NCBI Taxonomy" id="408172"/>
    <lineage>
        <taxon>unclassified sequences</taxon>
        <taxon>metagenomes</taxon>
        <taxon>ecological metagenomes</taxon>
    </lineage>
</organism>
<name>A0A382TXB3_9ZZZZ</name>
<feature type="non-terminal residue" evidence="1">
    <location>
        <position position="186"/>
    </location>
</feature>
<dbReference type="AlphaFoldDB" id="A0A382TXB3"/>
<evidence type="ECO:0000313" key="1">
    <source>
        <dbReference type="EMBL" id="SVD26696.1"/>
    </source>
</evidence>
<protein>
    <recommendedName>
        <fullName evidence="2">Gamma-glutamylcyclotransferase AIG2-like domain-containing protein</fullName>
    </recommendedName>
</protein>